<keyword evidence="3" id="KW-1185">Reference proteome</keyword>
<feature type="transmembrane region" description="Helical" evidence="1">
    <location>
        <begin position="39"/>
        <end position="61"/>
    </location>
</feature>
<protein>
    <recommendedName>
        <fullName evidence="4">PH domain-containing protein</fullName>
    </recommendedName>
</protein>
<proteinExistence type="predicted"/>
<name>A0A1G6SH42_9ACTN</name>
<reference evidence="2 3" key="1">
    <citation type="submission" date="2016-10" db="EMBL/GenBank/DDBJ databases">
        <authorList>
            <person name="de Groot N.N."/>
        </authorList>
    </citation>
    <scope>NUCLEOTIDE SEQUENCE [LARGE SCALE GENOMIC DNA]</scope>
    <source>
        <strain evidence="2 3">MON 2.2</strain>
    </source>
</reference>
<dbReference type="OrthoDB" id="3710795at2"/>
<sequence length="144" mass="15244">MSVHRFRPRLPMRALTIGAALEVAGAVLAVVLESTTGQLAWVIPGVVLLLLGTTLIALALLSSTRNAAEVELTEEGYRVSNRQGERSGRWSEVSAVKQSVTGERLTFVGSDGTDVHVVATEGGIAALSAEVTQLMNRSRGYGQL</sequence>
<dbReference type="EMBL" id="LT629688">
    <property type="protein sequence ID" value="SDD15455.1"/>
    <property type="molecule type" value="Genomic_DNA"/>
</dbReference>
<keyword evidence="1" id="KW-1133">Transmembrane helix</keyword>
<evidence type="ECO:0000313" key="2">
    <source>
        <dbReference type="EMBL" id="SDD15455.1"/>
    </source>
</evidence>
<accession>A0A1G6SH42</accession>
<dbReference type="AlphaFoldDB" id="A0A1G6SH42"/>
<dbReference type="STRING" id="675864.SAMN04489747_0310"/>
<keyword evidence="1" id="KW-0812">Transmembrane</keyword>
<evidence type="ECO:0000256" key="1">
    <source>
        <dbReference type="SAM" id="Phobius"/>
    </source>
</evidence>
<dbReference type="Proteomes" id="UP000198546">
    <property type="component" value="Chromosome i"/>
</dbReference>
<keyword evidence="1" id="KW-0472">Membrane</keyword>
<dbReference type="RefSeq" id="WP_157676911.1">
    <property type="nucleotide sequence ID" value="NZ_LT629688.1"/>
</dbReference>
<evidence type="ECO:0000313" key="3">
    <source>
        <dbReference type="Proteomes" id="UP000198546"/>
    </source>
</evidence>
<organism evidence="2 3">
    <name type="scientific">Auraticoccus monumenti</name>
    <dbReference type="NCBI Taxonomy" id="675864"/>
    <lineage>
        <taxon>Bacteria</taxon>
        <taxon>Bacillati</taxon>
        <taxon>Actinomycetota</taxon>
        <taxon>Actinomycetes</taxon>
        <taxon>Propionibacteriales</taxon>
        <taxon>Propionibacteriaceae</taxon>
        <taxon>Auraticoccus</taxon>
    </lineage>
</organism>
<gene>
    <name evidence="2" type="ORF">SAMN04489747_0310</name>
</gene>
<evidence type="ECO:0008006" key="4">
    <source>
        <dbReference type="Google" id="ProtNLM"/>
    </source>
</evidence>